<dbReference type="Pfam" id="PF04055">
    <property type="entry name" value="Radical_SAM"/>
    <property type="match status" value="1"/>
</dbReference>
<dbReference type="GO" id="GO:0051536">
    <property type="term" value="F:iron-sulfur cluster binding"/>
    <property type="evidence" value="ECO:0007669"/>
    <property type="project" value="UniProtKB-KW"/>
</dbReference>
<dbReference type="GO" id="GO:0046872">
    <property type="term" value="F:metal ion binding"/>
    <property type="evidence" value="ECO:0007669"/>
    <property type="project" value="UniProtKB-KW"/>
</dbReference>
<dbReference type="RefSeq" id="WP_012102442.1">
    <property type="nucleotide sequence ID" value="NC_009706.1"/>
</dbReference>
<evidence type="ECO:0000259" key="5">
    <source>
        <dbReference type="PROSITE" id="PS51918"/>
    </source>
</evidence>
<keyword evidence="2" id="KW-0479">Metal-binding</keyword>
<dbReference type="STRING" id="431943.CKL_2104"/>
<dbReference type="InterPro" id="IPR058240">
    <property type="entry name" value="rSAM_sf"/>
</dbReference>
<dbReference type="Proteomes" id="UP000002411">
    <property type="component" value="Chromosome"/>
</dbReference>
<feature type="domain" description="Radical SAM core" evidence="5">
    <location>
        <begin position="18"/>
        <end position="219"/>
    </location>
</feature>
<dbReference type="GO" id="GO:0003824">
    <property type="term" value="F:catalytic activity"/>
    <property type="evidence" value="ECO:0007669"/>
    <property type="project" value="InterPro"/>
</dbReference>
<keyword evidence="1" id="KW-0949">S-adenosyl-L-methionine</keyword>
<evidence type="ECO:0000256" key="3">
    <source>
        <dbReference type="ARBA" id="ARBA00023004"/>
    </source>
</evidence>
<dbReference type="InterPro" id="IPR007197">
    <property type="entry name" value="rSAM"/>
</dbReference>
<evidence type="ECO:0000313" key="6">
    <source>
        <dbReference type="EMBL" id="EDK34116.1"/>
    </source>
</evidence>
<dbReference type="EMBL" id="CP000673">
    <property type="protein sequence ID" value="EDK34116.1"/>
    <property type="molecule type" value="Genomic_DNA"/>
</dbReference>
<keyword evidence="3" id="KW-0408">Iron</keyword>
<reference evidence="6 7" key="1">
    <citation type="journal article" date="2008" name="Proc. Natl. Acad. Sci. U.S.A.">
        <title>The genome of Clostridium kluyveri, a strict anaerobe with unique metabolic features.</title>
        <authorList>
            <person name="Seedorf H."/>
            <person name="Fricke W.F."/>
            <person name="Veith B."/>
            <person name="Brueggemann H."/>
            <person name="Liesegang H."/>
            <person name="Strittmatter A."/>
            <person name="Miethke M."/>
            <person name="Buckel W."/>
            <person name="Hinderberger J."/>
            <person name="Li F."/>
            <person name="Hagemeier C."/>
            <person name="Thauer R.K."/>
            <person name="Gottschalk G."/>
        </authorList>
    </citation>
    <scope>NUCLEOTIDE SEQUENCE [LARGE SCALE GENOMIC DNA]</scope>
    <source>
        <strain evidence="7">ATCC 8527 / DSM 555 / NCIMB 10680</strain>
    </source>
</reference>
<dbReference type="Gene3D" id="3.20.20.70">
    <property type="entry name" value="Aldolase class I"/>
    <property type="match status" value="1"/>
</dbReference>
<proteinExistence type="predicted"/>
<evidence type="ECO:0000256" key="2">
    <source>
        <dbReference type="ARBA" id="ARBA00022723"/>
    </source>
</evidence>
<dbReference type="eggNOG" id="COG0535">
    <property type="taxonomic scope" value="Bacteria"/>
</dbReference>
<dbReference type="SUPFAM" id="SSF102114">
    <property type="entry name" value="Radical SAM enzymes"/>
    <property type="match status" value="1"/>
</dbReference>
<dbReference type="HOGENOM" id="CLU_816187_0_0_9"/>
<dbReference type="PANTHER" id="PTHR11228:SF7">
    <property type="entry name" value="PQQA PEPTIDE CYCLASE"/>
    <property type="match status" value="1"/>
</dbReference>
<dbReference type="InterPro" id="IPR023885">
    <property type="entry name" value="4Fe4S-binding_SPASM_dom"/>
</dbReference>
<evidence type="ECO:0000313" key="7">
    <source>
        <dbReference type="Proteomes" id="UP000002411"/>
    </source>
</evidence>
<evidence type="ECO:0000256" key="1">
    <source>
        <dbReference type="ARBA" id="ARBA00022691"/>
    </source>
</evidence>
<protein>
    <recommendedName>
        <fullName evidence="5">Radical SAM core domain-containing protein</fullName>
    </recommendedName>
</protein>
<dbReference type="Pfam" id="PF13186">
    <property type="entry name" value="SPASM"/>
    <property type="match status" value="1"/>
</dbReference>
<dbReference type="AlphaFoldDB" id="A5MZ20"/>
<dbReference type="PANTHER" id="PTHR11228">
    <property type="entry name" value="RADICAL SAM DOMAIN PROTEIN"/>
    <property type="match status" value="1"/>
</dbReference>
<accession>A5MZ20</accession>
<dbReference type="KEGG" id="ckl:CKL_2104"/>
<sequence length="325" mass="38507">MKSDFYDNVRIKFLEETQFKLRQIFVYSTTRCNSKCNTCNIYNKEDENISLDAIRTIINFVSNRKDCIIYFEGGEFFLHPQYDKILEMAQDVDYCIISNGQFTEKIINSVLKFNIKKIAFSLDGPKETYKNVRGIDGFDNLMNTIESVKSKTEIHINSTINPWNTYEDIKWVKEFCDKNNFMWAIQPMYPINFFDNDDKNFSEYIFDVSDLLHNSSFISNTNNYFCGKVYLPCLNVRETIVVYPNGNIPLCHMRDEIVLGNLYEHSLEDIITDNKIIELQKQSLGCNKCWLNCQRMLDVKLFEFMESKYIHDKLEEEFGKYKWPL</sequence>
<organism evidence="6 7">
    <name type="scientific">Clostridium kluyveri (strain ATCC 8527 / DSM 555 / NBRC 12016 / NCIMB 10680 / K1)</name>
    <dbReference type="NCBI Taxonomy" id="431943"/>
    <lineage>
        <taxon>Bacteria</taxon>
        <taxon>Bacillati</taxon>
        <taxon>Bacillota</taxon>
        <taxon>Clostridia</taxon>
        <taxon>Eubacteriales</taxon>
        <taxon>Clostridiaceae</taxon>
        <taxon>Clostridium</taxon>
    </lineage>
</organism>
<keyword evidence="7" id="KW-1185">Reference proteome</keyword>
<dbReference type="SFLD" id="SFLDG01067">
    <property type="entry name" value="SPASM/twitch_domain_containing"/>
    <property type="match status" value="1"/>
</dbReference>
<dbReference type="PROSITE" id="PS51918">
    <property type="entry name" value="RADICAL_SAM"/>
    <property type="match status" value="1"/>
</dbReference>
<dbReference type="SFLD" id="SFLDS00029">
    <property type="entry name" value="Radical_SAM"/>
    <property type="match status" value="1"/>
</dbReference>
<dbReference type="CDD" id="cd21109">
    <property type="entry name" value="SPASM"/>
    <property type="match status" value="1"/>
</dbReference>
<name>A5MZ20_CLOK5</name>
<dbReference type="InterPro" id="IPR050377">
    <property type="entry name" value="Radical_SAM_PqqE_MftC-like"/>
</dbReference>
<gene>
    <name evidence="6" type="ordered locus">CKL_2104</name>
</gene>
<evidence type="ECO:0000256" key="4">
    <source>
        <dbReference type="ARBA" id="ARBA00023014"/>
    </source>
</evidence>
<keyword evidence="4" id="KW-0411">Iron-sulfur</keyword>
<dbReference type="InterPro" id="IPR013785">
    <property type="entry name" value="Aldolase_TIM"/>
</dbReference>